<organism evidence="2 3">
    <name type="scientific">Edwardsiella hoshinae</name>
    <dbReference type="NCBI Taxonomy" id="93378"/>
    <lineage>
        <taxon>Bacteria</taxon>
        <taxon>Pseudomonadati</taxon>
        <taxon>Pseudomonadota</taxon>
        <taxon>Gammaproteobacteria</taxon>
        <taxon>Enterobacterales</taxon>
        <taxon>Hafniaceae</taxon>
        <taxon>Edwardsiella</taxon>
    </lineage>
</organism>
<proteinExistence type="predicted"/>
<keyword evidence="3" id="KW-1185">Reference proteome</keyword>
<dbReference type="Proteomes" id="UP000175893">
    <property type="component" value="Chromosome"/>
</dbReference>
<accession>A0ABN4SWD8</accession>
<evidence type="ECO:0008006" key="4">
    <source>
        <dbReference type="Google" id="ProtNLM"/>
    </source>
</evidence>
<name>A0ABN4SWD8_9GAMM</name>
<sequence>MGLYLDLDKNDVAELGRCNDFFVRDVKPIAERVENIRLYKKENIEINEYDLLSYHCYVYWVRFYALYVDRVDELDRGTRYNQSVLGEKLIFSREQYKNDALGFLSNLCRVLYEYNFITGGLESNNNRTIGRSDLDNLADKYHHRSAESQQFAWIRDVMPILIAQYIVTQPNFIDAIKMADDVKKQVDEIEVRITTKLNRSFFTIENEKKEIKIHVDSAKKEINDHLDSKMAAVREIEGKILAAREHIESDNKNIDRLKEIISNYRSEFNFVGLSQAFEKIRKIKRRGFIYATLCYIVLGVAMLAAPVGAFWLHLTTPSFFSQGLSGLLSLLPLATIELIFFYFFRLSYIEVKSLKIQILQIDVRLSLCAFIHSYMDFRKMNGGDISELLKCFDTMIFSPIQANEGNIPSMFDGSEAIANFLSKVVTGKGQ</sequence>
<feature type="transmembrane region" description="Helical" evidence="1">
    <location>
        <begin position="288"/>
        <end position="312"/>
    </location>
</feature>
<evidence type="ECO:0000313" key="2">
    <source>
        <dbReference type="EMBL" id="AOV96865.1"/>
    </source>
</evidence>
<gene>
    <name evidence="2" type="ORF">A9798_07780</name>
</gene>
<evidence type="ECO:0000256" key="1">
    <source>
        <dbReference type="SAM" id="Phobius"/>
    </source>
</evidence>
<reference evidence="2 3" key="1">
    <citation type="submission" date="2016-06" db="EMBL/GenBank/DDBJ databases">
        <title>Complete genome sequence of Edwardsiella hoshinae ATCC 35051.</title>
        <authorList>
            <person name="Reichley S.R."/>
            <person name="Waldbieser G.C."/>
            <person name="Lawrence M.L."/>
            <person name="Griffin M.J."/>
        </authorList>
    </citation>
    <scope>NUCLEOTIDE SEQUENCE [LARGE SCALE GENOMIC DNA]</scope>
    <source>
        <strain evidence="2 3">ATCC 35051</strain>
    </source>
</reference>
<keyword evidence="1" id="KW-0812">Transmembrane</keyword>
<feature type="transmembrane region" description="Helical" evidence="1">
    <location>
        <begin position="324"/>
        <end position="344"/>
    </location>
</feature>
<keyword evidence="1" id="KW-1133">Transmembrane helix</keyword>
<protein>
    <recommendedName>
        <fullName evidence="4">ATPase involved in DNA repair</fullName>
    </recommendedName>
</protein>
<evidence type="ECO:0000313" key="3">
    <source>
        <dbReference type="Proteomes" id="UP000175893"/>
    </source>
</evidence>
<dbReference type="EMBL" id="CP016043">
    <property type="protein sequence ID" value="AOV96865.1"/>
    <property type="molecule type" value="Genomic_DNA"/>
</dbReference>
<keyword evidence="1" id="KW-0472">Membrane</keyword>